<dbReference type="Pfam" id="PF06559">
    <property type="entry name" value="DCD_N"/>
    <property type="match status" value="1"/>
</dbReference>
<organism evidence="4 5">
    <name type="scientific">Candidatus Portnoybacteria bacterium CG03_land_8_20_14_0_80_41_10</name>
    <dbReference type="NCBI Taxonomy" id="1974808"/>
    <lineage>
        <taxon>Bacteria</taxon>
        <taxon>Candidatus Portnoyibacteriota</taxon>
    </lineage>
</organism>
<dbReference type="InterPro" id="IPR010550">
    <property type="entry name" value="DCD_N"/>
</dbReference>
<dbReference type="GO" id="GO:0008829">
    <property type="term" value="F:dCTP deaminase activity"/>
    <property type="evidence" value="ECO:0007669"/>
    <property type="project" value="InterPro"/>
</dbReference>
<name>A0A2M7BV89_9BACT</name>
<dbReference type="Pfam" id="PF22569">
    <property type="entry name" value="DCD_C"/>
    <property type="match status" value="1"/>
</dbReference>
<dbReference type="AlphaFoldDB" id="A0A2M7BV89"/>
<evidence type="ECO:0008006" key="6">
    <source>
        <dbReference type="Google" id="ProtNLM"/>
    </source>
</evidence>
<evidence type="ECO:0000313" key="5">
    <source>
        <dbReference type="Proteomes" id="UP000229894"/>
    </source>
</evidence>
<dbReference type="EMBL" id="PEUX01000003">
    <property type="protein sequence ID" value="PIV10483.1"/>
    <property type="molecule type" value="Genomic_DNA"/>
</dbReference>
<gene>
    <name evidence="4" type="ORF">COS49_00150</name>
</gene>
<protein>
    <recommendedName>
        <fullName evidence="6">2'-deoxycytidine 5'-triphosphate deaminase</fullName>
    </recommendedName>
</protein>
<dbReference type="PANTHER" id="PTHR42680">
    <property type="entry name" value="DCTP DEAMINASE"/>
    <property type="match status" value="1"/>
</dbReference>
<evidence type="ECO:0000259" key="2">
    <source>
        <dbReference type="Pfam" id="PF06559"/>
    </source>
</evidence>
<dbReference type="InterPro" id="IPR036157">
    <property type="entry name" value="dUTPase-like_sf"/>
</dbReference>
<proteinExistence type="predicted"/>
<comment type="caution">
    <text evidence="4">The sequence shown here is derived from an EMBL/GenBank/DDBJ whole genome shotgun (WGS) entry which is preliminary data.</text>
</comment>
<evidence type="ECO:0000256" key="1">
    <source>
        <dbReference type="SAM" id="MobiDB-lite"/>
    </source>
</evidence>
<evidence type="ECO:0000259" key="3">
    <source>
        <dbReference type="Pfam" id="PF22569"/>
    </source>
</evidence>
<feature type="region of interest" description="Disordered" evidence="1">
    <location>
        <begin position="345"/>
        <end position="369"/>
    </location>
</feature>
<feature type="domain" description="2'-deoxycytidine 5'-triphosphate deaminase C-terminal" evidence="3">
    <location>
        <begin position="178"/>
        <end position="362"/>
    </location>
</feature>
<accession>A0A2M7BV89</accession>
<reference evidence="5" key="1">
    <citation type="submission" date="2017-09" db="EMBL/GenBank/DDBJ databases">
        <title>Depth-based differentiation of microbial function through sediment-hosted aquifers and enrichment of novel symbionts in the deep terrestrial subsurface.</title>
        <authorList>
            <person name="Probst A.J."/>
            <person name="Ladd B."/>
            <person name="Jarett J.K."/>
            <person name="Geller-Mcgrath D.E."/>
            <person name="Sieber C.M.K."/>
            <person name="Emerson J.B."/>
            <person name="Anantharaman K."/>
            <person name="Thomas B.C."/>
            <person name="Malmstrom R."/>
            <person name="Stieglmeier M."/>
            <person name="Klingl A."/>
            <person name="Woyke T."/>
            <person name="Ryan C.M."/>
            <person name="Banfield J.F."/>
        </authorList>
    </citation>
    <scope>NUCLEOTIDE SEQUENCE [LARGE SCALE GENOMIC DNA]</scope>
</reference>
<dbReference type="SUPFAM" id="SSF51283">
    <property type="entry name" value="dUTPase-like"/>
    <property type="match status" value="2"/>
</dbReference>
<dbReference type="InterPro" id="IPR053811">
    <property type="entry name" value="DCD_C"/>
</dbReference>
<feature type="domain" description="2'-deoxycytidine 5'-triphosphate deaminase N-terminal" evidence="2">
    <location>
        <begin position="4"/>
        <end position="160"/>
    </location>
</feature>
<sequence length="369" mass="42928">MEKIGALSDEMIDIMIKKGAILNAQDKNKNPGSLDLTISDEAYRVEGIFQPRIGEKISELLKIIEHYPHDLLNLFEKDVSYLIRLKEKFLLPEDVYGYCNPKSSSGRNDVHVRVLADGVPRYDALVPAGFAGNLWLAVRARSYPIKLFPGETLSQVRFFNQDTRFDEGELRVFLEQHKLLWHQDHLVDHREIKIRDNDGSLILTLDLSSQEIVGYECLGTDRVFDFSRRDYQIEDFFKPLYRPKKHLYLRNGAFYIFSTREAVRVPPDLACEMVPMDERSGEFRSHYAGFIDPGWGYGKNGEGKGRPLTLELRPFENLIVRDNQPISKIRFERMIQPPKVLYDKKRDSHYLDQSGPRLSKQFKKDQKTR</sequence>
<dbReference type="PANTHER" id="PTHR42680:SF3">
    <property type="entry name" value="DCTP DEAMINASE"/>
    <property type="match status" value="1"/>
</dbReference>
<dbReference type="Gene3D" id="2.70.40.10">
    <property type="match status" value="2"/>
</dbReference>
<evidence type="ECO:0000313" key="4">
    <source>
        <dbReference type="EMBL" id="PIV10483.1"/>
    </source>
</evidence>
<dbReference type="Proteomes" id="UP000229894">
    <property type="component" value="Unassembled WGS sequence"/>
</dbReference>
<dbReference type="GO" id="GO:0009394">
    <property type="term" value="P:2'-deoxyribonucleotide metabolic process"/>
    <property type="evidence" value="ECO:0007669"/>
    <property type="project" value="InterPro"/>
</dbReference>